<comment type="caution">
    <text evidence="2">The sequence shown here is derived from an EMBL/GenBank/DDBJ whole genome shotgun (WGS) entry which is preliminary data.</text>
</comment>
<sequence length="276" mass="28500">MTSFRALVRDSWSRTESARWLVVVPFVWSFAQFHAVASVLGLQGFSVGVRFPTPAALPTMWTFARAPQPGVVVGTPPSMDAPSLVVANLLFSTLVGGLLTAGFLGALHASTTGRKEGFGESVTRYGLRQTLFAGCVALAGTAVFAVTALVPPLFLLAFPGSIVAGYLFYATPFLVVTDDLTLGDAFGRSYHLALRGGGYFSFFLGYLGVGALCSIPITLVSVNLGVLGLLAGATLTAPLCLAFAAATLTALDEIDGPNGSGDPSVTGSGVNTSTRP</sequence>
<keyword evidence="1" id="KW-0472">Membrane</keyword>
<dbReference type="Proteomes" id="UP001597187">
    <property type="component" value="Unassembled WGS sequence"/>
</dbReference>
<dbReference type="EMBL" id="JBHUDC010000005">
    <property type="protein sequence ID" value="MFD1513582.1"/>
    <property type="molecule type" value="Genomic_DNA"/>
</dbReference>
<feature type="transmembrane region" description="Helical" evidence="1">
    <location>
        <begin position="226"/>
        <end position="251"/>
    </location>
</feature>
<feature type="transmembrane region" description="Helical" evidence="1">
    <location>
        <begin position="156"/>
        <end position="176"/>
    </location>
</feature>
<evidence type="ECO:0000313" key="2">
    <source>
        <dbReference type="EMBL" id="MFD1513582.1"/>
    </source>
</evidence>
<accession>A0ABD6AVH4</accession>
<organism evidence="2 3">
    <name type="scientific">Halomarina rubra</name>
    <dbReference type="NCBI Taxonomy" id="2071873"/>
    <lineage>
        <taxon>Archaea</taxon>
        <taxon>Methanobacteriati</taxon>
        <taxon>Methanobacteriota</taxon>
        <taxon>Stenosarchaea group</taxon>
        <taxon>Halobacteria</taxon>
        <taxon>Halobacteriales</taxon>
        <taxon>Natronomonadaceae</taxon>
        <taxon>Halomarina</taxon>
    </lineage>
</organism>
<keyword evidence="1" id="KW-0812">Transmembrane</keyword>
<dbReference type="AlphaFoldDB" id="A0ABD6AVH4"/>
<reference evidence="2 3" key="1">
    <citation type="journal article" date="2019" name="Int. J. Syst. Evol. Microbiol.">
        <title>The Global Catalogue of Microorganisms (GCM) 10K type strain sequencing project: providing services to taxonomists for standard genome sequencing and annotation.</title>
        <authorList>
            <consortium name="The Broad Institute Genomics Platform"/>
            <consortium name="The Broad Institute Genome Sequencing Center for Infectious Disease"/>
            <person name="Wu L."/>
            <person name="Ma J."/>
        </authorList>
    </citation>
    <scope>NUCLEOTIDE SEQUENCE [LARGE SCALE GENOMIC DNA]</scope>
    <source>
        <strain evidence="2 3">CGMCC 1.12563</strain>
    </source>
</reference>
<evidence type="ECO:0000256" key="1">
    <source>
        <dbReference type="SAM" id="Phobius"/>
    </source>
</evidence>
<keyword evidence="3" id="KW-1185">Reference proteome</keyword>
<feature type="transmembrane region" description="Helical" evidence="1">
    <location>
        <begin position="20"/>
        <end position="42"/>
    </location>
</feature>
<feature type="transmembrane region" description="Helical" evidence="1">
    <location>
        <begin position="130"/>
        <end position="150"/>
    </location>
</feature>
<protein>
    <submittedName>
        <fullName evidence="2">Uncharacterized protein</fullName>
    </submittedName>
</protein>
<gene>
    <name evidence="2" type="ORF">ACFSBT_09855</name>
</gene>
<name>A0ABD6AVH4_9EURY</name>
<feature type="transmembrane region" description="Helical" evidence="1">
    <location>
        <begin position="85"/>
        <end position="109"/>
    </location>
</feature>
<evidence type="ECO:0000313" key="3">
    <source>
        <dbReference type="Proteomes" id="UP001597187"/>
    </source>
</evidence>
<feature type="transmembrane region" description="Helical" evidence="1">
    <location>
        <begin position="197"/>
        <end position="220"/>
    </location>
</feature>
<dbReference type="RefSeq" id="WP_250873560.1">
    <property type="nucleotide sequence ID" value="NZ_JALXFV010000005.1"/>
</dbReference>
<proteinExistence type="predicted"/>
<keyword evidence="1" id="KW-1133">Transmembrane helix</keyword>